<name>A0A162JEH9_CORDF</name>
<dbReference type="Proteomes" id="UP000076881">
    <property type="component" value="Unassembled WGS sequence"/>
</dbReference>
<feature type="transmembrane region" description="Helical" evidence="1">
    <location>
        <begin position="53"/>
        <end position="71"/>
    </location>
</feature>
<dbReference type="InterPro" id="IPR052701">
    <property type="entry name" value="GAG_Ulvan_Degrading_Sulfatases"/>
</dbReference>
<feature type="transmembrane region" description="Helical" evidence="1">
    <location>
        <begin position="20"/>
        <end position="41"/>
    </location>
</feature>
<dbReference type="OrthoDB" id="103349at2759"/>
<feature type="transmembrane region" description="Helical" evidence="1">
    <location>
        <begin position="225"/>
        <end position="243"/>
    </location>
</feature>
<dbReference type="PANTHER" id="PTHR43751:SF3">
    <property type="entry name" value="SULFATASE N-TERMINAL DOMAIN-CONTAINING PROTEIN"/>
    <property type="match status" value="1"/>
</dbReference>
<evidence type="ECO:0000259" key="2">
    <source>
        <dbReference type="Pfam" id="PF00884"/>
    </source>
</evidence>
<gene>
    <name evidence="3" type="ORF">LEL_10385</name>
</gene>
<dbReference type="SUPFAM" id="SSF53649">
    <property type="entry name" value="Alkaline phosphatase-like"/>
    <property type="match status" value="1"/>
</dbReference>
<reference evidence="3 4" key="1">
    <citation type="journal article" date="2016" name="Genome Biol. Evol.">
        <title>Divergent and convergent evolution of fungal pathogenicity.</title>
        <authorList>
            <person name="Shang Y."/>
            <person name="Xiao G."/>
            <person name="Zheng P."/>
            <person name="Cen K."/>
            <person name="Zhan S."/>
            <person name="Wang C."/>
        </authorList>
    </citation>
    <scope>NUCLEOTIDE SEQUENCE [LARGE SCALE GENOMIC DNA]</scope>
    <source>
        <strain evidence="3 4">RCEF 1005</strain>
    </source>
</reference>
<evidence type="ECO:0000256" key="1">
    <source>
        <dbReference type="SAM" id="Phobius"/>
    </source>
</evidence>
<dbReference type="Pfam" id="PF00884">
    <property type="entry name" value="Sulfatase"/>
    <property type="match status" value="1"/>
</dbReference>
<evidence type="ECO:0000313" key="3">
    <source>
        <dbReference type="EMBL" id="OAA67762.1"/>
    </source>
</evidence>
<keyword evidence="1" id="KW-0812">Transmembrane</keyword>
<dbReference type="Gene3D" id="3.40.720.10">
    <property type="entry name" value="Alkaline Phosphatase, subunit A"/>
    <property type="match status" value="1"/>
</dbReference>
<proteinExistence type="predicted"/>
<dbReference type="InterPro" id="IPR000917">
    <property type="entry name" value="Sulfatase_N"/>
</dbReference>
<dbReference type="STRING" id="1081108.A0A162JEH9"/>
<feature type="domain" description="Sulfatase N-terminal" evidence="2">
    <location>
        <begin position="421"/>
        <end position="699"/>
    </location>
</feature>
<dbReference type="AlphaFoldDB" id="A0A162JEH9"/>
<comment type="caution">
    <text evidence="3">The sequence shown here is derived from an EMBL/GenBank/DDBJ whole genome shotgun (WGS) entry which is preliminary data.</text>
</comment>
<feature type="transmembrane region" description="Helical" evidence="1">
    <location>
        <begin position="126"/>
        <end position="147"/>
    </location>
</feature>
<feature type="transmembrane region" description="Helical" evidence="1">
    <location>
        <begin position="83"/>
        <end position="106"/>
    </location>
</feature>
<keyword evidence="1" id="KW-1133">Transmembrane helix</keyword>
<accession>A0A162JEH9</accession>
<evidence type="ECO:0000313" key="4">
    <source>
        <dbReference type="Proteomes" id="UP000076881"/>
    </source>
</evidence>
<sequence length="837" mass="92977">MALVLSLIRRVLHDAPARLLGRRFVFSFAAVAAIAYKFFHIYSHVNAIPPQDLQRWGCSFFFQDTVFLILLRLLIDGRALACVAAYFLAFLSIFLSFLSVTFFVATGSELQWRNLALAGDSSSWSLAAQALFAGALVMVGFLIVAAATQTAFYNTASISWRLVSLPFTAIINRIREARGRVTTEYMHIPQKDLEDSSLESAAWKEDVGERTSPTKVATTYKTSQALTILVGASLFLQLATTIFRPEDASLSFLSSTILLAPIIEVALSSKPTLAALLSTPGSIHEVLANATALADPIELPWLPKGQSLDGFQDWYVRGREHYSAAADPLKVSNLDDPLLPALRGALSDVSIRNIVLIKLESTRKDVFPVKNNGTAYRKLASTHENKTLPHPAHKFLSNLTPTAKFLTGDYEDGFDSTGAKPQRGGINFNNAFTTSTYTLKSLTGTLCGISPLAVDFNQEYYYDIYQPCLPHILDAFNNVSHTSASTRDEGGFTSMPWASQFMMSVTSYFDKQDKLMPKLGFANGSVIDWWFLKDTPKYGPVNITDVNYYGMPEPAIEDYIRNAFKEGKEKNERVFLSHLTSTTHHGFGIPDDEKNYVPLTEDDDWKDLSHYMNAVGYVDGWLQKVLDILDETGVANETLVVLVGDHGLSIAERGTTTPYGNPHVANYHVPLVISHPSLPPITVDDAVQSIQILPTILDMLIETGSLSQSESGAARDLLRNYEGQSLLRPQRKFSSITGQGSWQFTVMNPGGSTIAVRDARRPSWRLIVPIMSNYEWRFTDLDEDPLEEKPILSFDLKSLTKTLGGENGTDTSKWVEEAAVVSLWWSAENYKRWRYNV</sequence>
<dbReference type="PANTHER" id="PTHR43751">
    <property type="entry name" value="SULFATASE"/>
    <property type="match status" value="1"/>
</dbReference>
<organism evidence="3 4">
    <name type="scientific">Akanthomyces lecanii RCEF 1005</name>
    <dbReference type="NCBI Taxonomy" id="1081108"/>
    <lineage>
        <taxon>Eukaryota</taxon>
        <taxon>Fungi</taxon>
        <taxon>Dikarya</taxon>
        <taxon>Ascomycota</taxon>
        <taxon>Pezizomycotina</taxon>
        <taxon>Sordariomycetes</taxon>
        <taxon>Hypocreomycetidae</taxon>
        <taxon>Hypocreales</taxon>
        <taxon>Cordycipitaceae</taxon>
        <taxon>Akanthomyces</taxon>
        <taxon>Cordyceps confragosa</taxon>
    </lineage>
</organism>
<keyword evidence="1" id="KW-0472">Membrane</keyword>
<protein>
    <submittedName>
        <fullName evidence="3">Alkaline-phosphatase-like, core domain protein</fullName>
    </submittedName>
</protein>
<keyword evidence="4" id="KW-1185">Reference proteome</keyword>
<dbReference type="InterPro" id="IPR017850">
    <property type="entry name" value="Alkaline_phosphatase_core_sf"/>
</dbReference>
<dbReference type="EMBL" id="AZHF01000012">
    <property type="protein sequence ID" value="OAA67762.1"/>
    <property type="molecule type" value="Genomic_DNA"/>
</dbReference>